<dbReference type="InterPro" id="IPR036366">
    <property type="entry name" value="PGBDSf"/>
</dbReference>
<evidence type="ECO:0008006" key="5">
    <source>
        <dbReference type="Google" id="ProtNLM"/>
    </source>
</evidence>
<evidence type="ECO:0000313" key="3">
    <source>
        <dbReference type="EMBL" id="PPH77674.1"/>
    </source>
</evidence>
<feature type="domain" description="Peptidoglycan binding-like" evidence="1">
    <location>
        <begin position="234"/>
        <end position="286"/>
    </location>
</feature>
<sequence>MVDAWVQKSQTWVNDKYSGVPGFNPAPTDGRTGWKTMFALTRALQHELGITSLSDNFGETTFARLAKQFPTVSSKTVNKGILGIVQAALWCKGYGGMSSPDGKWTVWDSTTTTSIARLNTNIGLPAAAEIIPKLFKSLLTMDAYILLPRGSQLIRSIQRSLNARYNGRSDFFLIPCDGIYSRDVQVGLMYGLQYEIGMADGTANGYLGPGTKAGLSSSAANVGRGSSDSSQYFVHLFQAALAFNGSYDGEYDGVFSEKMTANVKSFQDFTMLPQSGRADWKTWASLLASTGDPERMDSAKAVDCITTITAARASTLKANGYSIVGRYLTNTPNTPDPTDKNIKPGEISTIFASGLRVFPIFQEGGGSASFFDAEKGRISGRRAHFEALKFGFKPGTVIYFTVDFDAVEDEVDGKIVPYFEAISMAFRGSQYRIGVYGARNTCSIVSSKNYATYSFVSGMSTGYSGNLGFRLPVNWAFDQIKEYTVGSGNGAIGIDKDIYSGRDAAQPAVSRVPNKYTYDASTKANSPAGYDDLFYGRIARMQYCARYSLNGLTTEYNVNHFVLTKLQKPRFWYNGGESGNVWAEHLAPDPAGRIGVSNSDKASFAIKAQDLFEQMLADAATFPEPDASTWFRFGKIDHWAVSTRTYMIRGEANDIPSNSDNLTTGDLASWALDLVTLWNDYEKARVAAKGTLGKGVRQWIAENCGVGSANHFAEGDLRADMSAYLIAKVLVSDRNRTLDDVVREHSVAMEDDPGWLAKQFVGSRFGGSSSKVVAAAKKAFTEDWLTVVGWESAVARKVFLTERAPGSTGGHYDPSATVRATEIQDIADGFADALDAAKRWTRR</sequence>
<accession>A0ABX5AE08</accession>
<dbReference type="SUPFAM" id="SSF47090">
    <property type="entry name" value="PGBD-like"/>
    <property type="match status" value="1"/>
</dbReference>
<evidence type="ECO:0000259" key="1">
    <source>
        <dbReference type="Pfam" id="PF01471"/>
    </source>
</evidence>
<dbReference type="InterPro" id="IPR017853">
    <property type="entry name" value="GH"/>
</dbReference>
<reference evidence="3 4" key="1">
    <citation type="submission" date="2018-02" db="EMBL/GenBank/DDBJ databases">
        <title>Bacteriophage NCPPB3778 and a type I-E CRISPR drive the evolution of the US Biological Select Agent, Rathayibacter toxicus.</title>
        <authorList>
            <person name="Davis E.W.II."/>
            <person name="Tabima J.F."/>
            <person name="Weisberg A.J."/>
            <person name="Lopes L.D."/>
            <person name="Wiseman M.S."/>
            <person name="Wiseman M.S."/>
            <person name="Pupko T."/>
            <person name="Belcher M.S."/>
            <person name="Sechler A.J."/>
            <person name="Tancos M.A."/>
            <person name="Schroeder B.K."/>
            <person name="Murray T.D."/>
            <person name="Luster D.G."/>
            <person name="Schneider W.L."/>
            <person name="Rogers E."/>
            <person name="Andreote F.D."/>
            <person name="Grunwald N.J."/>
            <person name="Putnam M.L."/>
            <person name="Chang J.H."/>
        </authorList>
    </citation>
    <scope>NUCLEOTIDE SEQUENCE [LARGE SCALE GENOMIC DNA]</scope>
    <source>
        <strain evidence="3 4">AY1D6</strain>
    </source>
</reference>
<dbReference type="Pfam" id="PF08924">
    <property type="entry name" value="Rv2525c_GlyHyd-like"/>
    <property type="match status" value="1"/>
</dbReference>
<keyword evidence="4" id="KW-1185">Reference proteome</keyword>
<feature type="domain" description="Rv2525c-like glycoside hydrolase-like" evidence="2">
    <location>
        <begin position="315"/>
        <end position="498"/>
    </location>
</feature>
<comment type="caution">
    <text evidence="3">The sequence shown here is derived from an EMBL/GenBank/DDBJ whole genome shotgun (WGS) entry which is preliminary data.</text>
</comment>
<name>A0ABX5AE08_RATRA</name>
<proteinExistence type="predicted"/>
<protein>
    <recommendedName>
        <fullName evidence="5">DUF1906 domain-containing protein</fullName>
    </recommendedName>
</protein>
<dbReference type="InterPro" id="IPR015020">
    <property type="entry name" value="Rv2525c-like_Glyco_Hydro-like"/>
</dbReference>
<dbReference type="InterPro" id="IPR036365">
    <property type="entry name" value="PGBD-like_sf"/>
</dbReference>
<gene>
    <name evidence="3" type="ORF">C5C40_06665</name>
</gene>
<dbReference type="CDD" id="cd06418">
    <property type="entry name" value="GH25_BacA-like"/>
    <property type="match status" value="1"/>
</dbReference>
<evidence type="ECO:0000259" key="2">
    <source>
        <dbReference type="Pfam" id="PF08924"/>
    </source>
</evidence>
<dbReference type="Gene3D" id="3.20.20.80">
    <property type="entry name" value="Glycosidases"/>
    <property type="match status" value="1"/>
</dbReference>
<evidence type="ECO:0000313" key="4">
    <source>
        <dbReference type="Proteomes" id="UP000239698"/>
    </source>
</evidence>
<dbReference type="Pfam" id="PF01471">
    <property type="entry name" value="PG_binding_1"/>
    <property type="match status" value="1"/>
</dbReference>
<dbReference type="Gene3D" id="1.10.101.10">
    <property type="entry name" value="PGBD-like superfamily/PGBD"/>
    <property type="match status" value="1"/>
</dbReference>
<dbReference type="EMBL" id="PSVT01000010">
    <property type="protein sequence ID" value="PPH77674.1"/>
    <property type="molecule type" value="Genomic_DNA"/>
</dbReference>
<dbReference type="Proteomes" id="UP000239698">
    <property type="component" value="Unassembled WGS sequence"/>
</dbReference>
<dbReference type="InterPro" id="IPR002477">
    <property type="entry name" value="Peptidoglycan-bd-like"/>
</dbReference>
<organism evidence="3 4">
    <name type="scientific">Rathayibacter rathayi</name>
    <name type="common">Corynebacterium rathayi</name>
    <dbReference type="NCBI Taxonomy" id="33887"/>
    <lineage>
        <taxon>Bacteria</taxon>
        <taxon>Bacillati</taxon>
        <taxon>Actinomycetota</taxon>
        <taxon>Actinomycetes</taxon>
        <taxon>Micrococcales</taxon>
        <taxon>Microbacteriaceae</taxon>
        <taxon>Rathayibacter</taxon>
    </lineage>
</organism>
<dbReference type="SUPFAM" id="SSF51445">
    <property type="entry name" value="(Trans)glycosidases"/>
    <property type="match status" value="1"/>
</dbReference>